<evidence type="ECO:0000313" key="1">
    <source>
        <dbReference type="EMBL" id="KAJ9661912.1"/>
    </source>
</evidence>
<comment type="caution">
    <text evidence="1">The sequence shown here is derived from an EMBL/GenBank/DDBJ whole genome shotgun (WGS) entry which is preliminary data.</text>
</comment>
<reference evidence="1" key="1">
    <citation type="submission" date="2022-10" db="EMBL/GenBank/DDBJ databases">
        <title>Culturing micro-colonial fungi from biological soil crusts in the Mojave desert and describing Neophaeococcomyces mojavensis, and introducing the new genera and species Taxawa tesnikishii.</title>
        <authorList>
            <person name="Kurbessoian T."/>
            <person name="Stajich J.E."/>
        </authorList>
    </citation>
    <scope>NUCLEOTIDE SEQUENCE</scope>
    <source>
        <strain evidence="1">JES_112</strain>
    </source>
</reference>
<gene>
    <name evidence="1" type="ORF">H2198_001664</name>
</gene>
<sequence length="569" mass="61895">MAPNLHKKNPDYSILCGLRRDSSSSSSTTPTPSNKDESDITAIKSDRPGQQKQQERPQSLTLPFDNRERESHLVSEEDFDRIAREAQAENTLPPVPAHFRAESPNTALRRSISTARNTKSSLFAGRPQSMSKDLSNSDFMTSSRRRALNEGDRTRKASRSLGLPRDPSSLTALPKAPTTNDLADYQDINQTLQCPSSHYTDALRTQSSAKTPNLQAILPVIPKSEGDKEKKGHKRGFSLSINPSGVFDSVKKRLKLGESPTRAGNTAAPLLARFVTQGTNTSGPYVDDSETEGLSRDHAASSSAIGQGFTSGSTIAPGFQAPLASGPEILRSNNATKRSILGRAFSLEKKQPAAQPRPRPKISSPLAMNPPTPINRSPIQQARREADQALIDAIQAGLARRNGSVPNPISDHVSDAFRGTSPSSTTGTQTSDPRMGTPEPSTSNTEPRGTHPLFGVIRKAIPPTKAQLETTVARQQSRIQDLSALNSTLIGQVERLNDQLAALRVQEGRASSGTMGPREQALGSPVEEAGARKRVWAPSRDLQVRQFKRAREEEEEDKRKTWMTVDSEE</sequence>
<accession>A0ACC3AGA8</accession>
<keyword evidence="2" id="KW-1185">Reference proteome</keyword>
<organism evidence="1 2">
    <name type="scientific">Neophaeococcomyces mojaviensis</name>
    <dbReference type="NCBI Taxonomy" id="3383035"/>
    <lineage>
        <taxon>Eukaryota</taxon>
        <taxon>Fungi</taxon>
        <taxon>Dikarya</taxon>
        <taxon>Ascomycota</taxon>
        <taxon>Pezizomycotina</taxon>
        <taxon>Eurotiomycetes</taxon>
        <taxon>Chaetothyriomycetidae</taxon>
        <taxon>Chaetothyriales</taxon>
        <taxon>Chaetothyriales incertae sedis</taxon>
        <taxon>Neophaeococcomyces</taxon>
    </lineage>
</organism>
<protein>
    <submittedName>
        <fullName evidence="1">Uncharacterized protein</fullName>
    </submittedName>
</protein>
<dbReference type="Proteomes" id="UP001172386">
    <property type="component" value="Unassembled WGS sequence"/>
</dbReference>
<dbReference type="EMBL" id="JAPDRQ010000019">
    <property type="protein sequence ID" value="KAJ9661912.1"/>
    <property type="molecule type" value="Genomic_DNA"/>
</dbReference>
<name>A0ACC3AGA8_9EURO</name>
<proteinExistence type="predicted"/>
<evidence type="ECO:0000313" key="2">
    <source>
        <dbReference type="Proteomes" id="UP001172386"/>
    </source>
</evidence>